<dbReference type="AlphaFoldDB" id="A0A165T4E5"/>
<evidence type="ECO:0000256" key="4">
    <source>
        <dbReference type="SAM" id="Phobius"/>
    </source>
</evidence>
<dbReference type="GO" id="GO:0004888">
    <property type="term" value="F:transmembrane signaling receptor activity"/>
    <property type="evidence" value="ECO:0007669"/>
    <property type="project" value="InterPro"/>
</dbReference>
<keyword evidence="4" id="KW-1133">Transmembrane helix</keyword>
<dbReference type="PATRIC" id="fig|989403.3.peg.4753"/>
<dbReference type="RefSeq" id="WP_068010570.1">
    <property type="nucleotide sequence ID" value="NZ_LMCB01000152.1"/>
</dbReference>
<accession>A0A165T4E5</accession>
<feature type="domain" description="Methyl-accepting transducer" evidence="5">
    <location>
        <begin position="236"/>
        <end position="465"/>
    </location>
</feature>
<keyword evidence="4" id="KW-0472">Membrane</keyword>
<dbReference type="GO" id="GO:0007165">
    <property type="term" value="P:signal transduction"/>
    <property type="evidence" value="ECO:0007669"/>
    <property type="project" value="UniProtKB-KW"/>
</dbReference>
<reference evidence="6 7" key="1">
    <citation type="journal article" date="2016" name="Front. Microbiol.">
        <title>Comparative Genomic Analysis Reveals a Diverse Repertoire of Genes Involved in Prokaryote-Eukaryote Interactions within the Pseudovibrio Genus.</title>
        <authorList>
            <person name="Romano S."/>
            <person name="Fernandez-Guerra A."/>
            <person name="Reen F.J."/>
            <person name="Glockner F.O."/>
            <person name="Crowley S.P."/>
            <person name="O'Sullivan O."/>
            <person name="Cotter P.D."/>
            <person name="Adams C."/>
            <person name="Dobson A.D."/>
            <person name="O'Gara F."/>
        </authorList>
    </citation>
    <scope>NUCLEOTIDE SEQUENCE [LARGE SCALE GENOMIC DNA]</scope>
    <source>
        <strain evidence="6 7">Ad2</strain>
    </source>
</reference>
<comment type="similarity">
    <text evidence="2">Belongs to the methyl-accepting chemotaxis (MCP) protein family.</text>
</comment>
<organism evidence="6 7">
    <name type="scientific">Pseudovibrio axinellae</name>
    <dbReference type="NCBI Taxonomy" id="989403"/>
    <lineage>
        <taxon>Bacteria</taxon>
        <taxon>Pseudomonadati</taxon>
        <taxon>Pseudomonadota</taxon>
        <taxon>Alphaproteobacteria</taxon>
        <taxon>Hyphomicrobiales</taxon>
        <taxon>Stappiaceae</taxon>
        <taxon>Pseudovibrio</taxon>
    </lineage>
</organism>
<dbReference type="PANTHER" id="PTHR32089:SF112">
    <property type="entry name" value="LYSOZYME-LIKE PROTEIN-RELATED"/>
    <property type="match status" value="1"/>
</dbReference>
<protein>
    <submittedName>
        <fullName evidence="6">Methyl-accepting chemotaxis protein 4</fullName>
    </submittedName>
</protein>
<evidence type="ECO:0000313" key="6">
    <source>
        <dbReference type="EMBL" id="KZL05414.1"/>
    </source>
</evidence>
<evidence type="ECO:0000256" key="3">
    <source>
        <dbReference type="PROSITE-ProRule" id="PRU00284"/>
    </source>
</evidence>
<keyword evidence="1 3" id="KW-0807">Transducer</keyword>
<dbReference type="PANTHER" id="PTHR32089">
    <property type="entry name" value="METHYL-ACCEPTING CHEMOTAXIS PROTEIN MCPB"/>
    <property type="match status" value="1"/>
</dbReference>
<comment type="caution">
    <text evidence="6">The sequence shown here is derived from an EMBL/GenBank/DDBJ whole genome shotgun (WGS) entry which is preliminary data.</text>
</comment>
<keyword evidence="4" id="KW-0812">Transmembrane</keyword>
<feature type="transmembrane region" description="Helical" evidence="4">
    <location>
        <begin position="96"/>
        <end position="125"/>
    </location>
</feature>
<dbReference type="SMART" id="SM00283">
    <property type="entry name" value="MA"/>
    <property type="match status" value="1"/>
</dbReference>
<proteinExistence type="inferred from homology"/>
<evidence type="ECO:0000256" key="1">
    <source>
        <dbReference type="ARBA" id="ARBA00023224"/>
    </source>
</evidence>
<evidence type="ECO:0000313" key="7">
    <source>
        <dbReference type="Proteomes" id="UP000076577"/>
    </source>
</evidence>
<sequence>MNQLQVIRLHFSKIIVGLLWINVLLAVVMSINLDAKNGWFAIGVAVAAALLTTLSFLHASTSSLTRDISAISFVSQVAIIVFIFSEHPYQIDWHMYFFASLSVLAGWCSARAVVIGTVVIAVHHLMLNFLYPMAVFPAGADMTRVVLHAVILVLQSCVLVWLTTRLENYIHESTVSVDQANEARAQATHLLEEQKLAQANEQSRSNRVDELIENFHQTVKVSLGGVSGNSIAMEKTAQSLTSVADETLKQSHSISKSSQEAAQSVGTAAAAAEELSASIAQINIQINQTKTIVSQTANSAQRSSESVTNLDTAAQKIGQVVTLIRDIAEQTNLLALNATIEAARAGDQGKGFAVVAAEVKDLATQTSRATEDISSQIVDIQTSSKEAVSVIEEIASTMLQVDEYTASIASAVEQQDTATVEISSSVQQAAQGTGIVNSGIVEVTDSVSSTSESAQKVLYASRDVSNEANMLKQQIETFLKNVQTA</sequence>
<feature type="transmembrane region" description="Helical" evidence="4">
    <location>
        <begin position="12"/>
        <end position="33"/>
    </location>
</feature>
<dbReference type="EMBL" id="LMCB01000152">
    <property type="protein sequence ID" value="KZL05414.1"/>
    <property type="molecule type" value="Genomic_DNA"/>
</dbReference>
<dbReference type="GO" id="GO:0006935">
    <property type="term" value="P:chemotaxis"/>
    <property type="evidence" value="ECO:0007669"/>
    <property type="project" value="InterPro"/>
</dbReference>
<dbReference type="Gene3D" id="1.10.287.950">
    <property type="entry name" value="Methyl-accepting chemotaxis protein"/>
    <property type="match status" value="1"/>
</dbReference>
<dbReference type="GO" id="GO:0016020">
    <property type="term" value="C:membrane"/>
    <property type="evidence" value="ECO:0007669"/>
    <property type="project" value="InterPro"/>
</dbReference>
<evidence type="ECO:0000259" key="5">
    <source>
        <dbReference type="PROSITE" id="PS50111"/>
    </source>
</evidence>
<dbReference type="Pfam" id="PF00015">
    <property type="entry name" value="MCPsignal"/>
    <property type="match status" value="1"/>
</dbReference>
<dbReference type="PROSITE" id="PS50111">
    <property type="entry name" value="CHEMOTAXIS_TRANSDUC_2"/>
    <property type="match status" value="1"/>
</dbReference>
<evidence type="ECO:0000256" key="2">
    <source>
        <dbReference type="ARBA" id="ARBA00029447"/>
    </source>
</evidence>
<feature type="transmembrane region" description="Helical" evidence="4">
    <location>
        <begin position="39"/>
        <end position="57"/>
    </location>
</feature>
<dbReference type="InterPro" id="IPR004090">
    <property type="entry name" value="Chemotax_Me-accpt_rcpt"/>
</dbReference>
<dbReference type="STRING" id="989403.SAMN05421798_101918"/>
<gene>
    <name evidence="6" type="primary">mcp4_8</name>
    <name evidence="6" type="ORF">PsAD2_04339</name>
</gene>
<feature type="transmembrane region" description="Helical" evidence="4">
    <location>
        <begin position="145"/>
        <end position="164"/>
    </location>
</feature>
<feature type="transmembrane region" description="Helical" evidence="4">
    <location>
        <begin position="64"/>
        <end position="84"/>
    </location>
</feature>
<keyword evidence="7" id="KW-1185">Reference proteome</keyword>
<dbReference type="SUPFAM" id="SSF58104">
    <property type="entry name" value="Methyl-accepting chemotaxis protein (MCP) signaling domain"/>
    <property type="match status" value="1"/>
</dbReference>
<dbReference type="Proteomes" id="UP000076577">
    <property type="component" value="Unassembled WGS sequence"/>
</dbReference>
<dbReference type="OrthoDB" id="354287at2"/>
<name>A0A165T4E5_9HYPH</name>
<dbReference type="InterPro" id="IPR004089">
    <property type="entry name" value="MCPsignal_dom"/>
</dbReference>
<dbReference type="PRINTS" id="PR00260">
    <property type="entry name" value="CHEMTRNSDUCR"/>
</dbReference>